<protein>
    <submittedName>
        <fullName evidence="1">Chimeric ERCC6-PGBD3 protein</fullName>
    </submittedName>
</protein>
<gene>
    <name evidence="1" type="ORF">TSPI_09702</name>
</gene>
<proteinExistence type="predicted"/>
<name>A0ABR3KRG8_TRISP</name>
<evidence type="ECO:0000313" key="2">
    <source>
        <dbReference type="Proteomes" id="UP001558632"/>
    </source>
</evidence>
<comment type="caution">
    <text evidence="1">The sequence shown here is derived from an EMBL/GenBank/DDBJ whole genome shotgun (WGS) entry which is preliminary data.</text>
</comment>
<sequence>MHLSAIGMDFEKALQRVKSVRSVSPKHHLKLQNYYYVKCSQSPDDDIRKKQHSCMTTCAPTADSRSDHSDFEYLPDCPEDEFDPAGKLEDEEVLYMEEREDKNLKSEDLDMIFPVDQLQPNQNSHRMASLTLFQVLLKTVTDKAMDHIVFQSNLYASREGNSRAFRVLQYLQEIRQFIKLILLSGYHCVLETKHYWPTKPDMGTQGKEFQASKVPLSTRVVTDMVAVIQENSRTIRQTLSKKWYWPLFVRAVNVATVAAWQIHCFIDERSHSPLVFRRQGLVGFQRSERISSPRAASGLMSQLPDIQFDGVNHIRGTGPQGCCKECRRDTRNMCTKCSVRVHAVRGKQCFEIYHRQK</sequence>
<accession>A0ABR3KRG8</accession>
<dbReference type="Proteomes" id="UP001558632">
    <property type="component" value="Unassembled WGS sequence"/>
</dbReference>
<evidence type="ECO:0000313" key="1">
    <source>
        <dbReference type="EMBL" id="KAL1242184.1"/>
    </source>
</evidence>
<dbReference type="EMBL" id="JBEUSY010000220">
    <property type="protein sequence ID" value="KAL1242184.1"/>
    <property type="molecule type" value="Genomic_DNA"/>
</dbReference>
<organism evidence="1 2">
    <name type="scientific">Trichinella spiralis</name>
    <name type="common">Trichina worm</name>
    <dbReference type="NCBI Taxonomy" id="6334"/>
    <lineage>
        <taxon>Eukaryota</taxon>
        <taxon>Metazoa</taxon>
        <taxon>Ecdysozoa</taxon>
        <taxon>Nematoda</taxon>
        <taxon>Enoplea</taxon>
        <taxon>Dorylaimia</taxon>
        <taxon>Trichinellida</taxon>
        <taxon>Trichinellidae</taxon>
        <taxon>Trichinella</taxon>
    </lineage>
</organism>
<keyword evidence="2" id="KW-1185">Reference proteome</keyword>
<reference evidence="1 2" key="1">
    <citation type="submission" date="2024-07" db="EMBL/GenBank/DDBJ databases">
        <title>Enhanced genomic and transcriptomic resources for Trichinella pseudospiralis and T. spiralis underpin the discovery of pronounced molecular differences between stages and species.</title>
        <authorList>
            <person name="Pasi K.K."/>
            <person name="La Rosa G."/>
            <person name="Gomez-Morales M.A."/>
            <person name="Tosini F."/>
            <person name="Sumanam S."/>
            <person name="Young N.D."/>
            <person name="Chang B.C."/>
            <person name="Robin G.B."/>
        </authorList>
    </citation>
    <scope>NUCLEOTIDE SEQUENCE [LARGE SCALE GENOMIC DNA]</scope>
    <source>
        <strain evidence="1">ISS534</strain>
    </source>
</reference>